<keyword evidence="3" id="KW-0342">GTP-binding</keyword>
<feature type="region of interest" description="Disordered" evidence="4">
    <location>
        <begin position="123"/>
        <end position="179"/>
    </location>
</feature>
<evidence type="ECO:0000256" key="4">
    <source>
        <dbReference type="SAM" id="MobiDB-lite"/>
    </source>
</evidence>
<feature type="domain" description="AIG1-type G" evidence="5">
    <location>
        <begin position="316"/>
        <end position="517"/>
    </location>
</feature>
<dbReference type="Proteomes" id="UP000504610">
    <property type="component" value="Chromosome 3"/>
</dbReference>
<proteinExistence type="inferred from homology"/>
<evidence type="ECO:0000256" key="1">
    <source>
        <dbReference type="ARBA" id="ARBA00008535"/>
    </source>
</evidence>
<gene>
    <name evidence="7" type="primary">LOC130509544</name>
</gene>
<feature type="region of interest" description="Disordered" evidence="4">
    <location>
        <begin position="638"/>
        <end position="672"/>
    </location>
</feature>
<dbReference type="GeneID" id="130509544"/>
<reference evidence="7" key="2">
    <citation type="submission" date="2025-08" db="UniProtKB">
        <authorList>
            <consortium name="RefSeq"/>
        </authorList>
    </citation>
    <scope>IDENTIFICATION</scope>
    <source>
        <tissue evidence="7">Leaf</tissue>
    </source>
</reference>
<organism evidence="6 7">
    <name type="scientific">Raphanus sativus</name>
    <name type="common">Radish</name>
    <name type="synonym">Raphanus raphanistrum var. sativus</name>
    <dbReference type="NCBI Taxonomy" id="3726"/>
    <lineage>
        <taxon>Eukaryota</taxon>
        <taxon>Viridiplantae</taxon>
        <taxon>Streptophyta</taxon>
        <taxon>Embryophyta</taxon>
        <taxon>Tracheophyta</taxon>
        <taxon>Spermatophyta</taxon>
        <taxon>Magnoliopsida</taxon>
        <taxon>eudicotyledons</taxon>
        <taxon>Gunneridae</taxon>
        <taxon>Pentapetalae</taxon>
        <taxon>rosids</taxon>
        <taxon>malvids</taxon>
        <taxon>Brassicales</taxon>
        <taxon>Brassicaceae</taxon>
        <taxon>Brassiceae</taxon>
        <taxon>Raphanus</taxon>
    </lineage>
</organism>
<dbReference type="FunFam" id="3.40.50.300:FF:000840">
    <property type="entry name" value="Immune-associated nucleotide-binding protein 9"/>
    <property type="match status" value="1"/>
</dbReference>
<dbReference type="Pfam" id="PF04548">
    <property type="entry name" value="AIG1"/>
    <property type="match status" value="1"/>
</dbReference>
<evidence type="ECO:0000259" key="5">
    <source>
        <dbReference type="PROSITE" id="PS51720"/>
    </source>
</evidence>
<dbReference type="PANTHER" id="PTHR10903:SF184">
    <property type="entry name" value="GTP-BINDING PROTEIN A"/>
    <property type="match status" value="1"/>
</dbReference>
<comment type="similarity">
    <text evidence="1">Belongs to the TRAFAC class TrmE-Era-EngA-EngB-Septin-like GTPase superfamily. AIG1/Toc34/Toc159-like paraseptin GTPase family. IAN subfamily.</text>
</comment>
<dbReference type="PANTHER" id="PTHR10903">
    <property type="entry name" value="GTPASE, IMAP FAMILY MEMBER-RELATED"/>
    <property type="match status" value="1"/>
</dbReference>
<protein>
    <submittedName>
        <fullName evidence="7">Uncharacterized protein LOC130509544</fullName>
    </submittedName>
</protein>
<name>A0A9W3DCZ2_RAPSA</name>
<feature type="compositionally biased region" description="Basic residues" evidence="4">
    <location>
        <begin position="152"/>
        <end position="168"/>
    </location>
</feature>
<dbReference type="InterPro" id="IPR006703">
    <property type="entry name" value="G_AIG1"/>
</dbReference>
<dbReference type="OrthoDB" id="8954335at2759"/>
<evidence type="ECO:0000313" key="6">
    <source>
        <dbReference type="Proteomes" id="UP000504610"/>
    </source>
</evidence>
<sequence>MRLMIAFKENKVWKAIEFGTKSRREGLQVGELDTAKAMAKFDKIKMKDEDTVDVLAVELSEVTSKVDSLGETIEESKFVRKLLKILTEKIYIRNVVSLEQILELKTTSLEDIIGRPKVYKERISEEEEEQKDEQGKLMNASIDTQENCGGSRGRRRGCRSNWRGRSHGRSGSYQKGSYKQGRYKERDTLHIQCCLCDELRLRKFQEATEKEDEGIQETNELRIHEVVYLNKRKMMPVSKDAGCQEGIKDAPLMIHDRLKQLFVKTTRSRNCWYKVTLEVENISGFFISSIFKQEKNKNMTGGDMMEDDWEFASSSNPNRNVVLIGRARNGRSTKDNITLRRKVFKSKYLSRAVTNTSESQRFVRECGQNINIVDTPGLFDLSMTAEFIAKEIVRCITLAEDGIHAVLFVFTVRGRPTDEEKFSLYQLQTLFGSKTAVYMITVLTGGNILQDSDETLEEYLGQECPEFLKEILELCDNRMILFNNKTKDKRKKAEQVEKLMSLVDGKPFTDELFHELQEEAIKLGDQKKQVERLKGYSKSELLDKFKRFKILAEQETRTTIITLRTDRVGKLVSYEFQAYSDEQRKKPNLEVLRVFNYINYAKTDSAGAESWRNSGTFILREFSSIGLRGVKDIASAEESSQDTRVMSENGTNEKLNREEEENNVNGDEQEWSQSQLRRSTRVNVRPAYLDDYALTIETECVYFLLVINKESWIEACKERPLCQKKNLLVMVVDDLRVSEALQAEANWYHQIAERKLKEVEKREDDLARRLTSFKPAV</sequence>
<reference evidence="6" key="1">
    <citation type="journal article" date="2019" name="Database">
        <title>The radish genome database (RadishGD): an integrated information resource for radish genomics.</title>
        <authorList>
            <person name="Yu H.J."/>
            <person name="Baek S."/>
            <person name="Lee Y.J."/>
            <person name="Cho A."/>
            <person name="Mun J.H."/>
        </authorList>
    </citation>
    <scope>NUCLEOTIDE SEQUENCE [LARGE SCALE GENOMIC DNA]</scope>
    <source>
        <strain evidence="6">cv. WK10039</strain>
    </source>
</reference>
<dbReference type="InterPro" id="IPR045058">
    <property type="entry name" value="GIMA/IAN/Toc"/>
</dbReference>
<dbReference type="PROSITE" id="PS51720">
    <property type="entry name" value="G_AIG1"/>
    <property type="match status" value="1"/>
</dbReference>
<feature type="compositionally biased region" description="Acidic residues" evidence="4">
    <location>
        <begin position="658"/>
        <end position="670"/>
    </location>
</feature>
<dbReference type="GO" id="GO:0005525">
    <property type="term" value="F:GTP binding"/>
    <property type="evidence" value="ECO:0007669"/>
    <property type="project" value="UniProtKB-KW"/>
</dbReference>
<dbReference type="AlphaFoldDB" id="A0A9W3DCZ2"/>
<evidence type="ECO:0000256" key="3">
    <source>
        <dbReference type="ARBA" id="ARBA00023134"/>
    </source>
</evidence>
<evidence type="ECO:0000313" key="7">
    <source>
        <dbReference type="RefSeq" id="XP_056861669.1"/>
    </source>
</evidence>
<dbReference type="SUPFAM" id="SSF52540">
    <property type="entry name" value="P-loop containing nucleoside triphosphate hydrolases"/>
    <property type="match status" value="1"/>
</dbReference>
<dbReference type="Gene3D" id="3.40.50.300">
    <property type="entry name" value="P-loop containing nucleotide triphosphate hydrolases"/>
    <property type="match status" value="1"/>
</dbReference>
<dbReference type="InterPro" id="IPR027417">
    <property type="entry name" value="P-loop_NTPase"/>
</dbReference>
<dbReference type="KEGG" id="rsz:130509544"/>
<keyword evidence="2" id="KW-0547">Nucleotide-binding</keyword>
<keyword evidence="6" id="KW-1185">Reference proteome</keyword>
<accession>A0A9W3DCZ2</accession>
<dbReference type="RefSeq" id="XP_056861669.1">
    <property type="nucleotide sequence ID" value="XM_057005689.1"/>
</dbReference>
<evidence type="ECO:0000256" key="2">
    <source>
        <dbReference type="ARBA" id="ARBA00022741"/>
    </source>
</evidence>